<evidence type="ECO:0000313" key="1">
    <source>
        <dbReference type="EMBL" id="KAI8531102.1"/>
    </source>
</evidence>
<proteinExistence type="predicted"/>
<dbReference type="EMBL" id="CM046398">
    <property type="protein sequence ID" value="KAI8531102.1"/>
    <property type="molecule type" value="Genomic_DNA"/>
</dbReference>
<reference evidence="1" key="1">
    <citation type="submission" date="2022-02" db="EMBL/GenBank/DDBJ databases">
        <title>Plant Genome Project.</title>
        <authorList>
            <person name="Zhang R.-G."/>
        </authorList>
    </citation>
    <scope>NUCLEOTIDE SEQUENCE</scope>
    <source>
        <strain evidence="1">AT1</strain>
    </source>
</reference>
<dbReference type="Proteomes" id="UP001062846">
    <property type="component" value="Chromosome 11"/>
</dbReference>
<evidence type="ECO:0000313" key="2">
    <source>
        <dbReference type="Proteomes" id="UP001062846"/>
    </source>
</evidence>
<gene>
    <name evidence="1" type="ORF">RHMOL_Rhmol11G0111000</name>
</gene>
<sequence length="130" mass="14389">MDLSWKLNEIFATGVVIGTYLALVLFCFTGLQKALLSLSQSWSFMERPGSLLMCAYVLAQLVATLIAVYAEISFASISVIGWGWSGDIVSQFLHQTAFTSKHDYGKDDREAKGAMRIAYFERTCRVSGEA</sequence>
<comment type="caution">
    <text evidence="1">The sequence shown here is derived from an EMBL/GenBank/DDBJ whole genome shotgun (WGS) entry which is preliminary data.</text>
</comment>
<protein>
    <submittedName>
        <fullName evidence="1">Uncharacterized protein</fullName>
    </submittedName>
</protein>
<name>A0ACC0LS05_RHOML</name>
<accession>A0ACC0LS05</accession>
<organism evidence="1 2">
    <name type="scientific">Rhododendron molle</name>
    <name type="common">Chinese azalea</name>
    <name type="synonym">Azalea mollis</name>
    <dbReference type="NCBI Taxonomy" id="49168"/>
    <lineage>
        <taxon>Eukaryota</taxon>
        <taxon>Viridiplantae</taxon>
        <taxon>Streptophyta</taxon>
        <taxon>Embryophyta</taxon>
        <taxon>Tracheophyta</taxon>
        <taxon>Spermatophyta</taxon>
        <taxon>Magnoliopsida</taxon>
        <taxon>eudicotyledons</taxon>
        <taxon>Gunneridae</taxon>
        <taxon>Pentapetalae</taxon>
        <taxon>asterids</taxon>
        <taxon>Ericales</taxon>
        <taxon>Ericaceae</taxon>
        <taxon>Ericoideae</taxon>
        <taxon>Rhodoreae</taxon>
        <taxon>Rhododendron</taxon>
    </lineage>
</organism>
<keyword evidence="2" id="KW-1185">Reference proteome</keyword>